<protein>
    <recommendedName>
        <fullName evidence="1">Lcl C-terminal domain-containing protein</fullName>
    </recommendedName>
</protein>
<dbReference type="Proteomes" id="UP000189670">
    <property type="component" value="Unassembled WGS sequence"/>
</dbReference>
<dbReference type="EMBL" id="ATBP01000483">
    <property type="protein sequence ID" value="ETR70122.1"/>
    <property type="molecule type" value="Genomic_DNA"/>
</dbReference>
<dbReference type="PANTHER" id="PTHR35812:SF1">
    <property type="entry name" value="LIPOPROTEIN"/>
    <property type="match status" value="1"/>
</dbReference>
<sequence length="1485" mass="165022">MNDKIPIIWDTKNISGKVNIYLSRQGGRDDTFDLIAENTINDGSYTWTATGDPSVNCVLKIEPINEPEKMNTQGFFTITNPCFFTSIPDLYIGDTAKHELVFTCMGPGNEIPELSAVSSNIDLIPTENILMSGEDLNYTLTFYPKDANQSGTTTLTIEMVGQNCTSTDDIHITILPENDPPLIHVSESPFYTKENRALKLSEFDQTWVSITDEDAADHPIQLTLCAINGVLNLAQTSSLTIISGKNNSDMICIEETIATINNSLKHIVFIPSTNYFGHAGIDIKTSDQGFSGSDGIKTDRALLQIYINPEKPCTSAFPIPDSGQTTCYNNKFIISCPQPGEEFYGQDATYSINTQSFTKLDSKGNDLPDSAENWAMVRDNVTDLIWEVKTDDAGIHDKYNTYTWYDSNPNTNGGRNGTSGDMTDTEDFITTLNAAKFGGYSDWRIPTVKELASITSLEKYSLSININYFPHTMSAFYWSSTSYANYTGFAWGVYFYNGHVNFNDKDSSYYVRAVRGGQCRSFDHLVIHSDETVTDVNTGLMWQKTSFDLKMNWQMALSNCESLSFAGYNDWRLPTKEELRSIVDYDNYNPAINRQIFPDTLSAFYWSSTSDADHAGRAWGVDFHYSYDNLYGKGSSCYDRAVRGGQYRSFDHLVIWSPNQGTLWNINENIPISWDTKDIPGNVTIFMSFQGGKENTYEIIAENTENDGAFDWVATKSSVNCMLKIEPIDAPSKATRNGLFTISGVNITPINHHNTKENTPITINFTVDVSGANTITVEAFSSTDSLLPDDHLSFSASNNNSVTQSVNQSRMDYTLTLTPLPNQWGTSIITISADLSNGFNDSTIFELSVNDPPVLSICSYITLTEDQSALLTQNLLTVTDSRSSPQEIQFKIITPPKFGTLARNSSPLTKNDTFTQADINANFLSYTHNGDEFATRDEFTFIASDGDLEISETSFFINIELIDDPPIINQIIHNIQTNEDSSEQLVDLSQTFTDIDSPDKYITISILNHSNPSLMTATLTDKLLKLNFQNNQYGEAILTLLANSNGKQITTAFTINVMSIDDLPIVKNPVPDLSVNEDALATFIDLTPVFFDADGDPISITIQENTNPNLVTPTLSEKKLTLEFLPNQHGVACITLLATANGRKISTLFNINVAAIDDPIIIQPVQDIMVDEDAPIQTVDLSQMFMDVDNDLIIDIQSHSNPLLLTASLDQKTLTLQFKENQHGDACITMMASSDTEQKTACIHVTVKPIDDPPDVVHPIADITVNEDAPQQIIDISNVFVDIDTPLSFSIQKNTNTNLLTATLVNTTIYLNFAENQHGQAQITILARGNDKTVTDILGVTVVSINDAPILSPVSYELSDISEDDTDNQELFWMYQLTYVIDDVDKFHQYGMAVFSCKGNGQWQYRHHTQIAWNNFGTISPDQAILLDINIDIRYIPDEKNGEHAWIQFYAWDQTSGTPTDLTDISDRGGTTPFSIDAGMLSITV</sequence>
<gene>
    <name evidence="2" type="ORF">OMM_03465</name>
</gene>
<reference evidence="3" key="1">
    <citation type="submission" date="2012-11" db="EMBL/GenBank/DDBJ databases">
        <authorList>
            <person name="Lucero-Rivera Y.E."/>
            <person name="Tovar-Ramirez D."/>
        </authorList>
    </citation>
    <scope>NUCLEOTIDE SEQUENCE [LARGE SCALE GENOMIC DNA]</scope>
    <source>
        <strain evidence="3">Araruama</strain>
    </source>
</reference>
<dbReference type="InterPro" id="IPR011460">
    <property type="entry name" value="Lcl_C"/>
</dbReference>
<dbReference type="InterPro" id="IPR039005">
    <property type="entry name" value="CSPG_rpt"/>
</dbReference>
<dbReference type="Pfam" id="PF16184">
    <property type="entry name" value="Cadherin_3"/>
    <property type="match status" value="1"/>
</dbReference>
<feature type="domain" description="Lcl C-terminal" evidence="1">
    <location>
        <begin position="531"/>
        <end position="643"/>
    </location>
</feature>
<name>A0A1V1P5G2_9BACT</name>
<dbReference type="PANTHER" id="PTHR35812">
    <property type="entry name" value="LIPOPROTEIN"/>
    <property type="match status" value="1"/>
</dbReference>
<evidence type="ECO:0000313" key="3">
    <source>
        <dbReference type="Proteomes" id="UP000189670"/>
    </source>
</evidence>
<evidence type="ECO:0000259" key="1">
    <source>
        <dbReference type="Pfam" id="PF07603"/>
    </source>
</evidence>
<evidence type="ECO:0000313" key="2">
    <source>
        <dbReference type="EMBL" id="ETR70122.1"/>
    </source>
</evidence>
<organism evidence="2 3">
    <name type="scientific">Candidatus Magnetoglobus multicellularis str. Araruama</name>
    <dbReference type="NCBI Taxonomy" id="890399"/>
    <lineage>
        <taxon>Bacteria</taxon>
        <taxon>Pseudomonadati</taxon>
        <taxon>Thermodesulfobacteriota</taxon>
        <taxon>Desulfobacteria</taxon>
        <taxon>Desulfobacterales</taxon>
        <taxon>Desulfobacteraceae</taxon>
        <taxon>Candidatus Magnetoglobus</taxon>
    </lineage>
</organism>
<accession>A0A1V1P5G2</accession>
<feature type="domain" description="Lcl C-terminal" evidence="1">
    <location>
        <begin position="376"/>
        <end position="515"/>
    </location>
</feature>
<proteinExistence type="predicted"/>
<comment type="caution">
    <text evidence="2">The sequence shown here is derived from an EMBL/GenBank/DDBJ whole genome shotgun (WGS) entry which is preliminary data.</text>
</comment>
<dbReference type="PROSITE" id="PS51854">
    <property type="entry name" value="CSPG"/>
    <property type="match status" value="1"/>
</dbReference>
<dbReference type="Pfam" id="PF07603">
    <property type="entry name" value="Lcl_C"/>
    <property type="match status" value="2"/>
</dbReference>